<evidence type="ECO:0000313" key="1">
    <source>
        <dbReference type="EMBL" id="MDE5412778.1"/>
    </source>
</evidence>
<evidence type="ECO:0000313" key="2">
    <source>
        <dbReference type="Proteomes" id="UP001148125"/>
    </source>
</evidence>
<protein>
    <submittedName>
        <fullName evidence="1">YuzF family protein</fullName>
    </submittedName>
</protein>
<dbReference type="Pfam" id="PF10842">
    <property type="entry name" value="DUF2642"/>
    <property type="match status" value="1"/>
</dbReference>
<dbReference type="Proteomes" id="UP001148125">
    <property type="component" value="Unassembled WGS sequence"/>
</dbReference>
<dbReference type="RefSeq" id="WP_275117416.1">
    <property type="nucleotide sequence ID" value="NZ_JAOTPO010000003.1"/>
</dbReference>
<name>A0ABT5VBF5_9BACI</name>
<reference evidence="1" key="1">
    <citation type="submission" date="2024-05" db="EMBL/GenBank/DDBJ databases">
        <title>Alkalihalobacillus sp. strain MEB203 novel alkaliphilic bacterium from Lonar Lake, India.</title>
        <authorList>
            <person name="Joshi A."/>
            <person name="Thite S."/>
            <person name="Mengade P."/>
        </authorList>
    </citation>
    <scope>NUCLEOTIDE SEQUENCE</scope>
    <source>
        <strain evidence="1">MEB 203</strain>
    </source>
</reference>
<comment type="caution">
    <text evidence="1">The sequence shown here is derived from an EMBL/GenBank/DDBJ whole genome shotgun (WGS) entry which is preliminary data.</text>
</comment>
<keyword evidence="2" id="KW-1185">Reference proteome</keyword>
<dbReference type="InterPro" id="IPR020139">
    <property type="entry name" value="DUF2642"/>
</dbReference>
<proteinExistence type="predicted"/>
<organism evidence="1 2">
    <name type="scientific">Alkalihalobacterium chitinilyticum</name>
    <dbReference type="NCBI Taxonomy" id="2980103"/>
    <lineage>
        <taxon>Bacteria</taxon>
        <taxon>Bacillati</taxon>
        <taxon>Bacillota</taxon>
        <taxon>Bacilli</taxon>
        <taxon>Bacillales</taxon>
        <taxon>Bacillaceae</taxon>
        <taxon>Alkalihalobacterium</taxon>
    </lineage>
</organism>
<dbReference type="EMBL" id="JAOTPO010000003">
    <property type="protein sequence ID" value="MDE5412778.1"/>
    <property type="molecule type" value="Genomic_DNA"/>
</dbReference>
<gene>
    <name evidence="1" type="ORF">N7Z68_05230</name>
</gene>
<accession>A0ABT5VBF5</accession>
<sequence length="80" mass="8822">MNHHQGHQHGHASAPQMISLVDPYVYQTLQTIIGRTVVVQTAQGNIRGALTDVKPDHVVVDVAGSPFFIRTQSIIWVLPQ</sequence>